<dbReference type="InterPro" id="IPR054722">
    <property type="entry name" value="PolX-like_BBD"/>
</dbReference>
<dbReference type="Pfam" id="PF22936">
    <property type="entry name" value="Pol_BBD"/>
    <property type="match status" value="1"/>
</dbReference>
<feature type="coiled-coil region" evidence="3">
    <location>
        <begin position="921"/>
        <end position="1019"/>
    </location>
</feature>
<dbReference type="InterPro" id="IPR001584">
    <property type="entry name" value="Integrase_cat-core"/>
</dbReference>
<keyword evidence="2" id="KW-0862">Zinc</keyword>
<dbReference type="InterPro" id="IPR001878">
    <property type="entry name" value="Znf_CCHC"/>
</dbReference>
<evidence type="ECO:0000256" key="4">
    <source>
        <dbReference type="SAM" id="MobiDB-lite"/>
    </source>
</evidence>
<dbReference type="PROSITE" id="PS50994">
    <property type="entry name" value="INTEGRASE"/>
    <property type="match status" value="1"/>
</dbReference>
<dbReference type="PANTHER" id="PTHR42648:SF21">
    <property type="entry name" value="CYSTEINE-RICH RLK (RECEPTOR-LIKE PROTEIN KINASE) 8"/>
    <property type="match status" value="1"/>
</dbReference>
<keyword evidence="1" id="KW-0645">Protease</keyword>
<sequence length="1639" mass="186256">MSTDKESSAAGTDNRPPMLVESDYESWKIHIERYIRGKTLEGQGEDAVQVMRDKRDEEFTEIDNNKELANIQATNILSQGLPRHVFKILNQTRTGKEIWDNVELLMKDKESSAAGTDNRPPMSVESDYESWKIRIERYIRVTEGKGDAATQVKRHKRDEEFTETENNKELADIQATNIHIKNNKDISATTYVELYTYLKSYEPHAMKTLKKQEQSTSIVDPLAYLAQTTYYHTPTQTTTPPPQYGPLTSSTSQQVPQSSNDAMLATMNQIVNLLSGFQKQFPPTNNQLRTSSNSRSHATVHDGQIITETVQRRAPGNVGNTGNRGTQNYGQMTDNVGKKVICYNCRGEGHVSRQCKEKKRVKDSQYFKDKMLLMEAKEKGTVLDAEAEAFLADVECTAPYDQPLAITTTNMFEVSHEDAYDSDVDEGPHAAAAFMANLSSTSGTNGATTSQVNEVHTDANQIFDNVNHLLTHEMHQEEHLDSDVESDIDDNTIPYHQYQLDSEVQDVPTEVSSAPPGEISMITILDDLRTQLDGHLKVNQEQSLVNDSLRAELARCKQEMVSLERNKVKHDLDQTIIQRNKRNAELEEENVLLKSKLSQNVVSINSLKNESKKVVSEKKVLEDKYLEEIVCLKSANKVATEILQRFQQPTQTIPMLTKRPNLATHDLHKKALGRSNPWNLKQAKLSQPTLYDGHALLNPTHTSVKVHDSEDSLVHAEVSRTKMSTRLGTIKPINYAELNALYSHFVPQKELSREQVYWLPAEELATQISNPPKPVTPFVRTRPAKSQISTCLRGLNSWIPAFAHVIDQRTDPCRYPSGSGEFKPVKAMFTEQIIPFYENVKQLVQKLNENIVTEVTEYMRIFDELDTEYERCVLANKNLNIERKNLLIQNDCLIANSLEKDICSIVLASDIVVPPSSNCLCEELRSNCDREHSKVVELEAEILKKQQMLNESEKRCAFIEKNHLKDQLQGKDDTIKNLQTRINITRMLNVGSTVGSFDKQALETELTQLKDAITSVRIQNDGFKVENENVKRCYKELSETNTHSRDELMGKITALTAENAKLKTELISKISSGSIACEKPKVLAPRIYAISLKFIPPQRRANRAVPTPLPKKQQVTFQKPPRPSNRPTQKIVVQQNKKPNVPVNLSTGVKPTIGASKPMSKSDTRNHSTLPAKSEKARRVEDHHRNLNKKNHVVSRLNVKRTSFVSNSNNVCNVCNECLIYVNHDKCVVRTLKSVKSVYSKTPKAKHNIKITKKVWKAKVVASVKPQWKPTGRHFTLYDKVTDYTLTDQRAGSKGISGCSRHMTSDRSKLINYVDKFIGTVRFENDQFAAIIGYGDYKLGNTIISRVYYVEGLSHNLFSVGQFCDGGLEVAFRQHTCHIRNKDMVDLLQGSRSTNLYSISLNEMTLNELARNDLVRGLPMLKYDKDHLCPSCQLGKSKKSSHLLKTVNTNTEILNTLHMDLCRPMRVESINKKKYILVIVDDYTRFGWVRFLRTKDETLEVLKKFIVTTQRALNATVRYVRTDNGTEFVNKTLTEFFEILLLFLWAEAVATTCYTLNRSLIHTLHGKTYYELLKGKKPELKYFRVFVSLCYPTNDYNDLGKLKAKADIGIFVGYAPTKKAYRIFNKRTRKIQETVHVTY</sequence>
<proteinExistence type="predicted"/>
<reference evidence="7" key="1">
    <citation type="journal article" date="2022" name="Int. J. Mol. Sci.">
        <title>Draft Genome of Tanacetum Coccineum: Genomic Comparison of Closely Related Tanacetum-Family Plants.</title>
        <authorList>
            <person name="Yamashiro T."/>
            <person name="Shiraishi A."/>
            <person name="Nakayama K."/>
            <person name="Satake H."/>
        </authorList>
    </citation>
    <scope>NUCLEOTIDE SEQUENCE</scope>
</reference>
<dbReference type="SMART" id="SM00343">
    <property type="entry name" value="ZnF_C2HC"/>
    <property type="match status" value="1"/>
</dbReference>
<comment type="caution">
    <text evidence="7">The sequence shown here is derived from an EMBL/GenBank/DDBJ whole genome shotgun (WGS) entry which is preliminary data.</text>
</comment>
<dbReference type="InterPro" id="IPR036397">
    <property type="entry name" value="RNaseH_sf"/>
</dbReference>
<dbReference type="Gene3D" id="4.10.60.10">
    <property type="entry name" value="Zinc finger, CCHC-type"/>
    <property type="match status" value="1"/>
</dbReference>
<feature type="region of interest" description="Disordered" evidence="4">
    <location>
        <begin position="1"/>
        <end position="21"/>
    </location>
</feature>
<keyword evidence="3" id="KW-0175">Coiled coil</keyword>
<accession>A0ABQ5IAH0</accession>
<dbReference type="InterPro" id="IPR039537">
    <property type="entry name" value="Retrotran_Ty1/copia-like"/>
</dbReference>
<keyword evidence="8" id="KW-1185">Reference proteome</keyword>
<feature type="region of interest" description="Disordered" evidence="4">
    <location>
        <begin position="233"/>
        <end position="255"/>
    </location>
</feature>
<dbReference type="Pfam" id="PF00665">
    <property type="entry name" value="rve"/>
    <property type="match status" value="1"/>
</dbReference>
<dbReference type="PANTHER" id="PTHR42648">
    <property type="entry name" value="TRANSPOSASE, PUTATIVE-RELATED"/>
    <property type="match status" value="1"/>
</dbReference>
<dbReference type="EMBL" id="BQNB010020506">
    <property type="protein sequence ID" value="GJT96716.1"/>
    <property type="molecule type" value="Genomic_DNA"/>
</dbReference>
<keyword evidence="2" id="KW-0479">Metal-binding</keyword>
<gene>
    <name evidence="7" type="ORF">Tco_1092234</name>
</gene>
<dbReference type="InterPro" id="IPR036875">
    <property type="entry name" value="Znf_CCHC_sf"/>
</dbReference>
<feature type="domain" description="Integrase catalytic" evidence="6">
    <location>
        <begin position="1447"/>
        <end position="1538"/>
    </location>
</feature>
<evidence type="ECO:0000256" key="2">
    <source>
        <dbReference type="PROSITE-ProRule" id="PRU00047"/>
    </source>
</evidence>
<feature type="compositionally biased region" description="Basic and acidic residues" evidence="4">
    <location>
        <begin position="1173"/>
        <end position="1183"/>
    </location>
</feature>
<dbReference type="Gene3D" id="3.30.420.10">
    <property type="entry name" value="Ribonuclease H-like superfamily/Ribonuclease H"/>
    <property type="match status" value="1"/>
</dbReference>
<dbReference type="SUPFAM" id="SSF53098">
    <property type="entry name" value="Ribonuclease H-like"/>
    <property type="match status" value="1"/>
</dbReference>
<dbReference type="SUPFAM" id="SSF57756">
    <property type="entry name" value="Retrovirus zinc finger-like domains"/>
    <property type="match status" value="1"/>
</dbReference>
<dbReference type="InterPro" id="IPR057670">
    <property type="entry name" value="SH3_retrovirus"/>
</dbReference>
<feature type="compositionally biased region" description="Low complexity" evidence="4">
    <location>
        <begin position="245"/>
        <end position="255"/>
    </location>
</feature>
<feature type="region of interest" description="Disordered" evidence="4">
    <location>
        <begin position="284"/>
        <end position="332"/>
    </location>
</feature>
<keyword evidence="1" id="KW-0378">Hydrolase</keyword>
<dbReference type="PROSITE" id="PS50158">
    <property type="entry name" value="ZF_CCHC"/>
    <property type="match status" value="1"/>
</dbReference>
<organism evidence="7 8">
    <name type="scientific">Tanacetum coccineum</name>
    <dbReference type="NCBI Taxonomy" id="301880"/>
    <lineage>
        <taxon>Eukaryota</taxon>
        <taxon>Viridiplantae</taxon>
        <taxon>Streptophyta</taxon>
        <taxon>Embryophyta</taxon>
        <taxon>Tracheophyta</taxon>
        <taxon>Spermatophyta</taxon>
        <taxon>Magnoliopsida</taxon>
        <taxon>eudicotyledons</taxon>
        <taxon>Gunneridae</taxon>
        <taxon>Pentapetalae</taxon>
        <taxon>asterids</taxon>
        <taxon>campanulids</taxon>
        <taxon>Asterales</taxon>
        <taxon>Asteraceae</taxon>
        <taxon>Asteroideae</taxon>
        <taxon>Anthemideae</taxon>
        <taxon>Anthemidinae</taxon>
        <taxon>Tanacetum</taxon>
    </lineage>
</organism>
<dbReference type="Pfam" id="PF25597">
    <property type="entry name" value="SH3_retrovirus"/>
    <property type="match status" value="1"/>
</dbReference>
<dbReference type="Pfam" id="PF00098">
    <property type="entry name" value="zf-CCHC"/>
    <property type="match status" value="1"/>
</dbReference>
<protein>
    <submittedName>
        <fullName evidence="7">Retrovirus-related pol polyprotein from transposon TNT 1-94</fullName>
    </submittedName>
</protein>
<feature type="coiled-coil region" evidence="3">
    <location>
        <begin position="539"/>
        <end position="624"/>
    </location>
</feature>
<dbReference type="InterPro" id="IPR012337">
    <property type="entry name" value="RNaseH-like_sf"/>
</dbReference>
<reference evidence="7" key="2">
    <citation type="submission" date="2022-01" db="EMBL/GenBank/DDBJ databases">
        <authorList>
            <person name="Yamashiro T."/>
            <person name="Shiraishi A."/>
            <person name="Satake H."/>
            <person name="Nakayama K."/>
        </authorList>
    </citation>
    <scope>NUCLEOTIDE SEQUENCE</scope>
</reference>
<dbReference type="Proteomes" id="UP001151760">
    <property type="component" value="Unassembled WGS sequence"/>
</dbReference>
<evidence type="ECO:0000259" key="6">
    <source>
        <dbReference type="PROSITE" id="PS50994"/>
    </source>
</evidence>
<name>A0ABQ5IAH0_9ASTR</name>
<evidence type="ECO:0000313" key="7">
    <source>
        <dbReference type="EMBL" id="GJT96716.1"/>
    </source>
</evidence>
<keyword evidence="2" id="KW-0863">Zinc-finger</keyword>
<feature type="compositionally biased region" description="Polar residues" evidence="4">
    <location>
        <begin position="284"/>
        <end position="297"/>
    </location>
</feature>
<evidence type="ECO:0000313" key="8">
    <source>
        <dbReference type="Proteomes" id="UP001151760"/>
    </source>
</evidence>
<feature type="region of interest" description="Disordered" evidence="4">
    <location>
        <begin position="1102"/>
        <end position="1183"/>
    </location>
</feature>
<evidence type="ECO:0000256" key="1">
    <source>
        <dbReference type="ARBA" id="ARBA00022670"/>
    </source>
</evidence>
<feature type="compositionally biased region" description="Polar residues" evidence="4">
    <location>
        <begin position="318"/>
        <end position="332"/>
    </location>
</feature>
<evidence type="ECO:0000256" key="3">
    <source>
        <dbReference type="SAM" id="Coils"/>
    </source>
</evidence>
<feature type="compositionally biased region" description="Polar residues" evidence="4">
    <location>
        <begin position="1125"/>
        <end position="1149"/>
    </location>
</feature>
<feature type="domain" description="CCHC-type" evidence="5">
    <location>
        <begin position="342"/>
        <end position="357"/>
    </location>
</feature>
<evidence type="ECO:0000259" key="5">
    <source>
        <dbReference type="PROSITE" id="PS50158"/>
    </source>
</evidence>